<keyword evidence="3" id="KW-1185">Reference proteome</keyword>
<evidence type="ECO:0000313" key="2">
    <source>
        <dbReference type="EMBL" id="ESL12050.1"/>
    </source>
</evidence>
<dbReference type="EMBL" id="AUPL01000188">
    <property type="protein sequence ID" value="ESL12050.1"/>
    <property type="molecule type" value="Genomic_DNA"/>
</dbReference>
<dbReference type="VEuPathDB" id="TriTrypDB:TRSC58_00188"/>
<name>A0A061JCF8_TRYRA</name>
<comment type="caution">
    <text evidence="2">The sequence shown here is derived from an EMBL/GenBank/DDBJ whole genome shotgun (WGS) entry which is preliminary data.</text>
</comment>
<gene>
    <name evidence="2" type="ORF">TRSC58_00188</name>
</gene>
<evidence type="ECO:0000313" key="3">
    <source>
        <dbReference type="Proteomes" id="UP000031737"/>
    </source>
</evidence>
<sequence length="300" mass="33301">MADKQGRMLNVSSDADVSVLHSPQYKFVDSEEDGFQDLVPTSLAELTANEEVYTAHLVEGDFFPEESSAPAELQSGEDRNDASTNLLQESLPLSATSPPEKRVTCDKNGNAGSEVRSLSFQETRRSVKRVRWADDVNTGMPLVRRATTFLLLHIDKEQQQQQQQPQQVIDLDKVSQTLSPLPVLREEKNGDGKIYLSCKALRPARRFVLWKRRNGARDAVAEEFPFKLQPLGSSSTRHTVTLLAALHPPYHAEHVGPAVLMRSATISQSAKKGEALCDGGLQMPMVRPSQLRNVPLHILL</sequence>
<proteinExistence type="predicted"/>
<reference evidence="2 3" key="1">
    <citation type="submission" date="2013-07" db="EMBL/GenBank/DDBJ databases">
        <authorList>
            <person name="Stoco P.H."/>
            <person name="Wagner G."/>
            <person name="Gerber A."/>
            <person name="Zaha A."/>
            <person name="Thompson C."/>
            <person name="Bartholomeu D.C."/>
            <person name="Luckemeyer D.D."/>
            <person name="Bahia D."/>
            <person name="Loreto E."/>
            <person name="Prestes E.B."/>
            <person name="Lima F.M."/>
            <person name="Rodrigues-Luiz G."/>
            <person name="Vallejo G.A."/>
            <person name="Filho J.F."/>
            <person name="Monteiro K.M."/>
            <person name="Tyler K.M."/>
            <person name="de Almeida L.G."/>
            <person name="Ortiz M.F."/>
            <person name="Siervo M.A."/>
            <person name="de Moraes M.H."/>
            <person name="Cunha O.L."/>
            <person name="Mendonca-Neto R."/>
            <person name="Silva R."/>
            <person name="Teixeira S.M."/>
            <person name="Murta S.M."/>
            <person name="Sincero T.C."/>
            <person name="Mendes T.A."/>
            <person name="Urmenyi T.P."/>
            <person name="Silva V.G."/>
            <person name="da Rocha W.D."/>
            <person name="Andersson B."/>
            <person name="Romanha A.J."/>
            <person name="Steindel M."/>
            <person name="de Vasconcelos A.T."/>
            <person name="Grisard E.C."/>
        </authorList>
    </citation>
    <scope>NUCLEOTIDE SEQUENCE [LARGE SCALE GENOMIC DNA]</scope>
    <source>
        <strain evidence="2 3">SC58</strain>
    </source>
</reference>
<accession>A0A061JCF8</accession>
<dbReference type="OrthoDB" id="245768at2759"/>
<organism evidence="2 3">
    <name type="scientific">Trypanosoma rangeli SC58</name>
    <dbReference type="NCBI Taxonomy" id="429131"/>
    <lineage>
        <taxon>Eukaryota</taxon>
        <taxon>Discoba</taxon>
        <taxon>Euglenozoa</taxon>
        <taxon>Kinetoplastea</taxon>
        <taxon>Metakinetoplastina</taxon>
        <taxon>Trypanosomatida</taxon>
        <taxon>Trypanosomatidae</taxon>
        <taxon>Trypanosoma</taxon>
        <taxon>Herpetosoma</taxon>
    </lineage>
</organism>
<dbReference type="AlphaFoldDB" id="A0A061JCF8"/>
<evidence type="ECO:0000256" key="1">
    <source>
        <dbReference type="SAM" id="MobiDB-lite"/>
    </source>
</evidence>
<dbReference type="Proteomes" id="UP000031737">
    <property type="component" value="Unassembled WGS sequence"/>
</dbReference>
<protein>
    <submittedName>
        <fullName evidence="2">Uncharacterized protein</fullName>
    </submittedName>
</protein>
<feature type="region of interest" description="Disordered" evidence="1">
    <location>
        <begin position="90"/>
        <end position="118"/>
    </location>
</feature>